<proteinExistence type="inferred from homology"/>
<dbReference type="AlphaFoldDB" id="A0A4U0XJH2"/>
<evidence type="ECO:0000259" key="9">
    <source>
        <dbReference type="PROSITE" id="PS51188"/>
    </source>
</evidence>
<dbReference type="PROSITE" id="PS00636">
    <property type="entry name" value="DNAJ_1"/>
    <property type="match status" value="1"/>
</dbReference>
<dbReference type="Pfam" id="PF00684">
    <property type="entry name" value="DnaJ_CXXCXGXG"/>
    <property type="match status" value="1"/>
</dbReference>
<evidence type="ECO:0000256" key="4">
    <source>
        <dbReference type="ARBA" id="ARBA00022833"/>
    </source>
</evidence>
<dbReference type="InterPro" id="IPR036869">
    <property type="entry name" value="J_dom_sf"/>
</dbReference>
<dbReference type="FunFam" id="2.10.230.10:FF:000001">
    <property type="entry name" value="DnaJ subfamily A member 2"/>
    <property type="match status" value="1"/>
</dbReference>
<dbReference type="SUPFAM" id="SSF49493">
    <property type="entry name" value="HSP40/DnaJ peptide-binding domain"/>
    <property type="match status" value="2"/>
</dbReference>
<dbReference type="GO" id="GO:0008270">
    <property type="term" value="F:zinc ion binding"/>
    <property type="evidence" value="ECO:0007669"/>
    <property type="project" value="UniProtKB-KW"/>
</dbReference>
<feature type="zinc finger region" description="CR-type" evidence="6">
    <location>
        <begin position="158"/>
        <end position="243"/>
    </location>
</feature>
<dbReference type="GO" id="GO:0051082">
    <property type="term" value="F:unfolded protein binding"/>
    <property type="evidence" value="ECO:0007669"/>
    <property type="project" value="InterPro"/>
</dbReference>
<gene>
    <name evidence="10" type="ORF">B0A49_04012</name>
</gene>
<dbReference type="CDD" id="cd10719">
    <property type="entry name" value="DnaJ_zf"/>
    <property type="match status" value="1"/>
</dbReference>
<dbReference type="Gene3D" id="1.10.287.110">
    <property type="entry name" value="DnaJ domain"/>
    <property type="match status" value="1"/>
</dbReference>
<dbReference type="Pfam" id="PF00226">
    <property type="entry name" value="DnaJ"/>
    <property type="match status" value="1"/>
</dbReference>
<dbReference type="Gene3D" id="2.10.230.10">
    <property type="entry name" value="Heat shock protein DnaJ, cysteine-rich domain"/>
    <property type="match status" value="1"/>
</dbReference>
<dbReference type="InterPro" id="IPR012724">
    <property type="entry name" value="DnaJ"/>
</dbReference>
<dbReference type="GO" id="GO:0005524">
    <property type="term" value="F:ATP binding"/>
    <property type="evidence" value="ECO:0007669"/>
    <property type="project" value="InterPro"/>
</dbReference>
<feature type="domain" description="J" evidence="8">
    <location>
        <begin position="23"/>
        <end position="90"/>
    </location>
</feature>
<dbReference type="PRINTS" id="PR00625">
    <property type="entry name" value="JDOMAIN"/>
</dbReference>
<evidence type="ECO:0000256" key="7">
    <source>
        <dbReference type="SAM" id="MobiDB-lite"/>
    </source>
</evidence>
<dbReference type="Proteomes" id="UP000308768">
    <property type="component" value="Unassembled WGS sequence"/>
</dbReference>
<organism evidence="10 11">
    <name type="scientific">Cryomyces minteri</name>
    <dbReference type="NCBI Taxonomy" id="331657"/>
    <lineage>
        <taxon>Eukaryota</taxon>
        <taxon>Fungi</taxon>
        <taxon>Dikarya</taxon>
        <taxon>Ascomycota</taxon>
        <taxon>Pezizomycotina</taxon>
        <taxon>Dothideomycetes</taxon>
        <taxon>Dothideomycetes incertae sedis</taxon>
        <taxon>Cryomyces</taxon>
    </lineage>
</organism>
<evidence type="ECO:0000259" key="8">
    <source>
        <dbReference type="PROSITE" id="PS50076"/>
    </source>
</evidence>
<comment type="caution">
    <text evidence="10">The sequence shown here is derived from an EMBL/GenBank/DDBJ whole genome shotgun (WGS) entry which is preliminary data.</text>
</comment>
<dbReference type="CDD" id="cd06257">
    <property type="entry name" value="DnaJ"/>
    <property type="match status" value="1"/>
</dbReference>
<protein>
    <submittedName>
        <fullName evidence="10">Uncharacterized protein</fullName>
    </submittedName>
</protein>
<keyword evidence="1 6" id="KW-0479">Metal-binding</keyword>
<dbReference type="SUPFAM" id="SSF46565">
    <property type="entry name" value="Chaperone J-domain"/>
    <property type="match status" value="1"/>
</dbReference>
<keyword evidence="5" id="KW-0143">Chaperone</keyword>
<evidence type="ECO:0000256" key="2">
    <source>
        <dbReference type="ARBA" id="ARBA00022737"/>
    </source>
</evidence>
<dbReference type="PANTHER" id="PTHR43888">
    <property type="entry name" value="DNAJ-LIKE-2, ISOFORM A-RELATED"/>
    <property type="match status" value="1"/>
</dbReference>
<dbReference type="InterPro" id="IPR036410">
    <property type="entry name" value="HSP_DnaJ_Cys-rich_dom_sf"/>
</dbReference>
<keyword evidence="2" id="KW-0677">Repeat</keyword>
<keyword evidence="3 6" id="KW-0863">Zinc-finger</keyword>
<dbReference type="GO" id="GO:0006457">
    <property type="term" value="P:protein folding"/>
    <property type="evidence" value="ECO:0007669"/>
    <property type="project" value="InterPro"/>
</dbReference>
<accession>A0A4U0XJH2</accession>
<dbReference type="InterPro" id="IPR018253">
    <property type="entry name" value="DnaJ_domain_CS"/>
</dbReference>
<feature type="compositionally biased region" description="Acidic residues" evidence="7">
    <location>
        <begin position="425"/>
        <end position="435"/>
    </location>
</feature>
<dbReference type="InterPro" id="IPR002939">
    <property type="entry name" value="DnaJ_C"/>
</dbReference>
<dbReference type="HAMAP" id="MF_01152">
    <property type="entry name" value="DnaJ"/>
    <property type="match status" value="1"/>
</dbReference>
<dbReference type="GO" id="GO:0030544">
    <property type="term" value="F:Hsp70 protein binding"/>
    <property type="evidence" value="ECO:0007669"/>
    <property type="project" value="InterPro"/>
</dbReference>
<keyword evidence="4 6" id="KW-0862">Zinc</keyword>
<evidence type="ECO:0000256" key="6">
    <source>
        <dbReference type="PROSITE-ProRule" id="PRU00546"/>
    </source>
</evidence>
<evidence type="ECO:0000256" key="5">
    <source>
        <dbReference type="ARBA" id="ARBA00023186"/>
    </source>
</evidence>
<evidence type="ECO:0000313" key="10">
    <source>
        <dbReference type="EMBL" id="TKA75658.1"/>
    </source>
</evidence>
<dbReference type="SMART" id="SM00271">
    <property type="entry name" value="DnaJ"/>
    <property type="match status" value="1"/>
</dbReference>
<dbReference type="InterPro" id="IPR001305">
    <property type="entry name" value="HSP_DnaJ_Cys-rich_dom"/>
</dbReference>
<feature type="region of interest" description="Disordered" evidence="7">
    <location>
        <begin position="394"/>
        <end position="442"/>
    </location>
</feature>
<dbReference type="Gene3D" id="2.60.260.20">
    <property type="entry name" value="Urease metallochaperone UreE, N-terminal domain"/>
    <property type="match status" value="2"/>
</dbReference>
<dbReference type="OrthoDB" id="550424at2759"/>
<dbReference type="InterPro" id="IPR008971">
    <property type="entry name" value="HSP40/DnaJ_pept-bd"/>
</dbReference>
<dbReference type="InterPro" id="IPR044713">
    <property type="entry name" value="DNJA1/2-like"/>
</dbReference>
<feature type="domain" description="CR-type" evidence="9">
    <location>
        <begin position="158"/>
        <end position="243"/>
    </location>
</feature>
<evidence type="ECO:0000313" key="11">
    <source>
        <dbReference type="Proteomes" id="UP000308768"/>
    </source>
</evidence>
<dbReference type="FunFam" id="2.60.260.20:FF:000013">
    <property type="entry name" value="DnaJ subfamily B member 11"/>
    <property type="match status" value="1"/>
</dbReference>
<evidence type="ECO:0000256" key="1">
    <source>
        <dbReference type="ARBA" id="ARBA00022723"/>
    </source>
</evidence>
<dbReference type="CDD" id="cd10747">
    <property type="entry name" value="DnaJ_C"/>
    <property type="match status" value="1"/>
</dbReference>
<dbReference type="PROSITE" id="PS51188">
    <property type="entry name" value="ZF_CR"/>
    <property type="match status" value="1"/>
</dbReference>
<evidence type="ECO:0000256" key="3">
    <source>
        <dbReference type="ARBA" id="ARBA00022771"/>
    </source>
</evidence>
<reference evidence="10 11" key="1">
    <citation type="submission" date="2017-03" db="EMBL/GenBank/DDBJ databases">
        <title>Genomes of endolithic fungi from Antarctica.</title>
        <authorList>
            <person name="Coleine C."/>
            <person name="Masonjones S."/>
            <person name="Stajich J.E."/>
        </authorList>
    </citation>
    <scope>NUCLEOTIDE SEQUENCE [LARGE SCALE GENOMIC DNA]</scope>
    <source>
        <strain evidence="10 11">CCFEE 5187</strain>
    </source>
</reference>
<dbReference type="InterPro" id="IPR001623">
    <property type="entry name" value="DnaJ_domain"/>
</dbReference>
<keyword evidence="11" id="KW-1185">Reference proteome</keyword>
<dbReference type="EMBL" id="NAJN01000279">
    <property type="protein sequence ID" value="TKA75658.1"/>
    <property type="molecule type" value="Genomic_DNA"/>
</dbReference>
<dbReference type="STRING" id="331657.A0A4U0XJH2"/>
<dbReference type="SUPFAM" id="SSF57938">
    <property type="entry name" value="DnaJ/Hsp40 cysteine-rich domain"/>
    <property type="match status" value="1"/>
</dbReference>
<name>A0A4U0XJH2_9PEZI</name>
<dbReference type="GO" id="GO:0009408">
    <property type="term" value="P:response to heat"/>
    <property type="evidence" value="ECO:0007669"/>
    <property type="project" value="InterPro"/>
</dbReference>
<dbReference type="PROSITE" id="PS50076">
    <property type="entry name" value="DNAJ_2"/>
    <property type="match status" value="1"/>
</dbReference>
<dbReference type="Pfam" id="PF01556">
    <property type="entry name" value="DnaJ_C"/>
    <property type="match status" value="1"/>
</dbReference>
<sequence>MVNVLLGLKQMRREKLVSAEEVDLYEVLSISKSASKAEIKKAYHKAALSSHPDKVPTHERETAEIRFKSVSQAYEILYDDDKRHLYDTHGMSAFDPSAGRGGPGGMGGDVDLDDILSQMFGASMGGMPGMGGAAPRRPRKGKNEEQAYEVSLEELFKGKTTRFASTKNVVCGTCKGSGGKEKAKPKQCGTCGGRGMTTGLRSVGPGLVTQETTSCSTCKGTGQFYTDKDKCKKCKGARVVSSRKILELYIPRGSREGERIVLPGEADQLPDQEPGDIIFELVETPHKTFRRAGADLQADLNITLAEALTGFNRVVLTHLDGRGISINLPQPRGRVLRPDQVLRVAGEGMPYKKSDARGDLYLVVKIQFPEDGWLKDEAALKRVRDVLPKAHPEVKTDTVDEVEYDEKASLDDFGAGSGDPRAGAEWEDEDDEEDGAPQCAQQ</sequence>